<protein>
    <submittedName>
        <fullName evidence="1">Uncharacterized protein</fullName>
    </submittedName>
</protein>
<organism evidence="1 2">
    <name type="scientific">Archangium gephyra</name>
    <dbReference type="NCBI Taxonomy" id="48"/>
    <lineage>
        <taxon>Bacteria</taxon>
        <taxon>Pseudomonadati</taxon>
        <taxon>Myxococcota</taxon>
        <taxon>Myxococcia</taxon>
        <taxon>Myxococcales</taxon>
        <taxon>Cystobacterineae</taxon>
        <taxon>Archangiaceae</taxon>
        <taxon>Archangium</taxon>
    </lineage>
</organism>
<gene>
    <name evidence="1" type="ORF">DI536_22460</name>
</gene>
<dbReference type="InterPro" id="IPR040871">
    <property type="entry name" value="HopA1"/>
</dbReference>
<comment type="caution">
    <text evidence="1">The sequence shown here is derived from an EMBL/GenBank/DDBJ whole genome shotgun (WGS) entry which is preliminary data.</text>
</comment>
<sequence>MRYFHSRRFTLRAGEEPELHRASGDSGYVAHLSACTQGATGWDWSFRLVRTGHEWAFLSDGKLTLFVDEPGQYVPNDARPGDTVALRLPRARENLHPHRFSLFGGQGGCVVGHGYTKLFLPITYEAAPSLVEACSSKWADQLRFSLHVANSPYDYERADAAVIDVGVQDEPGVMRLLEAFLRQSPSALTPRGVPFATVEGPLKLARAEAKERGDLCDGFGWRRCSEAVLQGQF</sequence>
<evidence type="ECO:0000313" key="1">
    <source>
        <dbReference type="EMBL" id="PZR09347.1"/>
    </source>
</evidence>
<name>A0A2W5T5Z5_9BACT</name>
<proteinExistence type="predicted"/>
<dbReference type="EMBL" id="QFQP01000021">
    <property type="protein sequence ID" value="PZR09347.1"/>
    <property type="molecule type" value="Genomic_DNA"/>
</dbReference>
<dbReference type="Pfam" id="PF17914">
    <property type="entry name" value="HopA1"/>
    <property type="match status" value="1"/>
</dbReference>
<dbReference type="Proteomes" id="UP000249061">
    <property type="component" value="Unassembled WGS sequence"/>
</dbReference>
<accession>A0A2W5T5Z5</accession>
<evidence type="ECO:0000313" key="2">
    <source>
        <dbReference type="Proteomes" id="UP000249061"/>
    </source>
</evidence>
<reference evidence="1 2" key="1">
    <citation type="submission" date="2017-08" db="EMBL/GenBank/DDBJ databases">
        <title>Infants hospitalized years apart are colonized by the same room-sourced microbial strains.</title>
        <authorList>
            <person name="Brooks B."/>
            <person name="Olm M.R."/>
            <person name="Firek B.A."/>
            <person name="Baker R."/>
            <person name="Thomas B.C."/>
            <person name="Morowitz M.J."/>
            <person name="Banfield J.F."/>
        </authorList>
    </citation>
    <scope>NUCLEOTIDE SEQUENCE [LARGE SCALE GENOMIC DNA]</scope>
    <source>
        <strain evidence="1">S2_003_000_R2_14</strain>
    </source>
</reference>
<dbReference type="AlphaFoldDB" id="A0A2W5T5Z5"/>